<keyword evidence="6" id="KW-0732">Signal</keyword>
<dbReference type="PANTHER" id="PTHR11844:SF25">
    <property type="entry name" value="NTR DOMAIN-CONTAINING PROTEIN"/>
    <property type="match status" value="1"/>
</dbReference>
<sequence>MGQRLIFLFIFLLSEFQVLLSCDCFPSHIQTDFCASSFVIKVKVHQQEELLTPDGFDSWLRYRVNISNVYKGQEMFLLGNRVLISTPGPAHSCGPQELKLDQDYLISGYKDETALRAAPCAGVKFWKPIYSSLLQNIDCGCKVFTPRTWTIPIVNPAPPKTDETCIAPTRGTCSFKSGVCKKDPDGVCHWNLVEPC</sequence>
<reference evidence="8" key="1">
    <citation type="submission" date="2022-08" db="UniProtKB">
        <authorList>
            <consortium name="EnsemblMetazoa"/>
        </authorList>
    </citation>
    <scope>IDENTIFICATION</scope>
    <source>
        <strain evidence="8">05x7-T-G4-1.051#20</strain>
    </source>
</reference>
<keyword evidence="4" id="KW-0862">Zinc</keyword>
<dbReference type="GO" id="GO:0002020">
    <property type="term" value="F:protease binding"/>
    <property type="evidence" value="ECO:0007669"/>
    <property type="project" value="TreeGrafter"/>
</dbReference>
<keyword evidence="2" id="KW-0964">Secreted</keyword>
<proteinExistence type="predicted"/>
<dbReference type="SMART" id="SM00206">
    <property type="entry name" value="NTR"/>
    <property type="match status" value="1"/>
</dbReference>
<dbReference type="EnsemblMetazoa" id="G29157.1">
    <property type="protein sequence ID" value="G29157.1:cds"/>
    <property type="gene ID" value="G29157"/>
</dbReference>
<organism evidence="8 9">
    <name type="scientific">Magallana gigas</name>
    <name type="common">Pacific oyster</name>
    <name type="synonym">Crassostrea gigas</name>
    <dbReference type="NCBI Taxonomy" id="29159"/>
    <lineage>
        <taxon>Eukaryota</taxon>
        <taxon>Metazoa</taxon>
        <taxon>Spiralia</taxon>
        <taxon>Lophotrochozoa</taxon>
        <taxon>Mollusca</taxon>
        <taxon>Bivalvia</taxon>
        <taxon>Autobranchia</taxon>
        <taxon>Pteriomorphia</taxon>
        <taxon>Ostreida</taxon>
        <taxon>Ostreoidea</taxon>
        <taxon>Ostreidae</taxon>
        <taxon>Magallana</taxon>
    </lineage>
</organism>
<dbReference type="Proteomes" id="UP000005408">
    <property type="component" value="Unassembled WGS sequence"/>
</dbReference>
<evidence type="ECO:0000256" key="4">
    <source>
        <dbReference type="PIRSR" id="PIRSR601820-1"/>
    </source>
</evidence>
<dbReference type="GO" id="GO:0046872">
    <property type="term" value="F:metal ion binding"/>
    <property type="evidence" value="ECO:0007669"/>
    <property type="project" value="UniProtKB-KW"/>
</dbReference>
<dbReference type="Pfam" id="PF00965">
    <property type="entry name" value="TIMP"/>
    <property type="match status" value="1"/>
</dbReference>
<dbReference type="InterPro" id="IPR001820">
    <property type="entry name" value="TIMP"/>
</dbReference>
<evidence type="ECO:0000256" key="2">
    <source>
        <dbReference type="ARBA" id="ARBA00022525"/>
    </source>
</evidence>
<feature type="disulfide bond" evidence="5">
    <location>
        <begin position="141"/>
        <end position="188"/>
    </location>
</feature>
<accession>A0A8W8LQ10</accession>
<evidence type="ECO:0000259" key="7">
    <source>
        <dbReference type="PROSITE" id="PS50189"/>
    </source>
</evidence>
<dbReference type="InterPro" id="IPR001134">
    <property type="entry name" value="Netrin_domain"/>
</dbReference>
<dbReference type="GO" id="GO:0031012">
    <property type="term" value="C:extracellular matrix"/>
    <property type="evidence" value="ECO:0007669"/>
    <property type="project" value="TreeGrafter"/>
</dbReference>
<dbReference type="InterPro" id="IPR008993">
    <property type="entry name" value="TIMP-like_OB-fold"/>
</dbReference>
<keyword evidence="3 5" id="KW-1015">Disulfide bond</keyword>
<evidence type="ECO:0000313" key="8">
    <source>
        <dbReference type="EnsemblMetazoa" id="G29157.1:cds"/>
    </source>
</evidence>
<feature type="disulfide bond" evidence="5">
    <location>
        <begin position="24"/>
        <end position="120"/>
    </location>
</feature>
<protein>
    <recommendedName>
        <fullName evidence="7">NTR domain-containing protein</fullName>
    </recommendedName>
</protein>
<feature type="binding site" evidence="4">
    <location>
        <position position="22"/>
    </location>
    <ligand>
        <name>Zn(2+)</name>
        <dbReference type="ChEBI" id="CHEBI:29105"/>
        <note>ligand shared with metalloproteinase partner</note>
    </ligand>
</feature>
<dbReference type="SUPFAM" id="SSF50242">
    <property type="entry name" value="TIMP-like"/>
    <property type="match status" value="1"/>
</dbReference>
<feature type="disulfide bond" evidence="5">
    <location>
        <begin position="22"/>
        <end position="93"/>
    </location>
</feature>
<evidence type="ECO:0000256" key="6">
    <source>
        <dbReference type="SAM" id="SignalP"/>
    </source>
</evidence>
<dbReference type="PANTHER" id="PTHR11844">
    <property type="entry name" value="METALLOPROTEASE INHIBITOR"/>
    <property type="match status" value="1"/>
</dbReference>
<dbReference type="PROSITE" id="PS50189">
    <property type="entry name" value="NTR"/>
    <property type="match status" value="1"/>
</dbReference>
<evidence type="ECO:0000256" key="1">
    <source>
        <dbReference type="ARBA" id="ARBA00004613"/>
    </source>
</evidence>
<name>A0A8W8LQ10_MAGGI</name>
<dbReference type="Gene3D" id="2.40.50.120">
    <property type="match status" value="1"/>
</dbReference>
<dbReference type="GO" id="GO:0005615">
    <property type="term" value="C:extracellular space"/>
    <property type="evidence" value="ECO:0007669"/>
    <property type="project" value="TreeGrafter"/>
</dbReference>
<dbReference type="GO" id="GO:0008191">
    <property type="term" value="F:metalloendopeptidase inhibitor activity"/>
    <property type="evidence" value="ECO:0007669"/>
    <property type="project" value="InterPro"/>
</dbReference>
<dbReference type="GO" id="GO:0051045">
    <property type="term" value="P:negative regulation of membrane protein ectodomain proteolysis"/>
    <property type="evidence" value="ECO:0007669"/>
    <property type="project" value="TreeGrafter"/>
</dbReference>
<evidence type="ECO:0000313" key="9">
    <source>
        <dbReference type="Proteomes" id="UP000005408"/>
    </source>
</evidence>
<feature type="chain" id="PRO_5036491231" description="NTR domain-containing protein" evidence="6">
    <location>
        <begin position="22"/>
        <end position="196"/>
    </location>
</feature>
<feature type="disulfide bond" evidence="5">
    <location>
        <begin position="34"/>
        <end position="139"/>
    </location>
</feature>
<feature type="signal peptide" evidence="6">
    <location>
        <begin position="1"/>
        <end position="21"/>
    </location>
</feature>
<keyword evidence="4" id="KW-0479">Metal-binding</keyword>
<comment type="subcellular location">
    <subcellularLocation>
        <location evidence="1">Secreted</location>
    </subcellularLocation>
</comment>
<feature type="domain" description="NTR" evidence="7">
    <location>
        <begin position="22"/>
        <end position="141"/>
    </location>
</feature>
<evidence type="ECO:0000256" key="5">
    <source>
        <dbReference type="PIRSR" id="PIRSR601820-3"/>
    </source>
</evidence>
<keyword evidence="9" id="KW-1185">Reference proteome</keyword>
<dbReference type="AlphaFoldDB" id="A0A8W8LQ10"/>
<evidence type="ECO:0000256" key="3">
    <source>
        <dbReference type="ARBA" id="ARBA00023157"/>
    </source>
</evidence>